<dbReference type="Proteomes" id="UP001500307">
    <property type="component" value="Unassembled WGS sequence"/>
</dbReference>
<reference evidence="2" key="1">
    <citation type="journal article" date="2019" name="Int. J. Syst. Evol. Microbiol.">
        <title>The Global Catalogue of Microorganisms (GCM) 10K type strain sequencing project: providing services to taxonomists for standard genome sequencing and annotation.</title>
        <authorList>
            <consortium name="The Broad Institute Genomics Platform"/>
            <consortium name="The Broad Institute Genome Sequencing Center for Infectious Disease"/>
            <person name="Wu L."/>
            <person name="Ma J."/>
        </authorList>
    </citation>
    <scope>NUCLEOTIDE SEQUENCE [LARGE SCALE GENOMIC DNA]</scope>
    <source>
        <strain evidence="2">JCM 3175</strain>
    </source>
</reference>
<organism evidence="1 2">
    <name type="scientific">Micromonospora coerulea</name>
    <dbReference type="NCBI Taxonomy" id="47856"/>
    <lineage>
        <taxon>Bacteria</taxon>
        <taxon>Bacillati</taxon>
        <taxon>Actinomycetota</taxon>
        <taxon>Actinomycetes</taxon>
        <taxon>Micromonosporales</taxon>
        <taxon>Micromonosporaceae</taxon>
        <taxon>Micromonospora</taxon>
    </lineage>
</organism>
<protein>
    <submittedName>
        <fullName evidence="1">Uncharacterized protein</fullName>
    </submittedName>
</protein>
<sequence length="62" mass="6166">MFSRVSPSRLVALLVLVVTGSALVRASVLVAGLAATLILAGVAVADGIRAYGKPPEPPAPSV</sequence>
<dbReference type="EMBL" id="BAABGU010000020">
    <property type="protein sequence ID" value="GAA4573108.1"/>
    <property type="molecule type" value="Genomic_DNA"/>
</dbReference>
<evidence type="ECO:0000313" key="1">
    <source>
        <dbReference type="EMBL" id="GAA4573108.1"/>
    </source>
</evidence>
<keyword evidence="2" id="KW-1185">Reference proteome</keyword>
<dbReference type="RefSeq" id="WP_346121242.1">
    <property type="nucleotide sequence ID" value="NZ_BAABGU010000020.1"/>
</dbReference>
<name>A0ABP8SRC2_9ACTN</name>
<accession>A0ABP8SRC2</accession>
<comment type="caution">
    <text evidence="1">The sequence shown here is derived from an EMBL/GenBank/DDBJ whole genome shotgun (WGS) entry which is preliminary data.</text>
</comment>
<evidence type="ECO:0000313" key="2">
    <source>
        <dbReference type="Proteomes" id="UP001500307"/>
    </source>
</evidence>
<gene>
    <name evidence="1" type="ORF">GCM10023176_37420</name>
</gene>
<proteinExistence type="predicted"/>